<dbReference type="Proteomes" id="UP001209701">
    <property type="component" value="Unassembled WGS sequence"/>
</dbReference>
<keyword evidence="3" id="KW-1185">Reference proteome</keyword>
<reference evidence="2 3" key="1">
    <citation type="submission" date="2021-11" db="EMBL/GenBank/DDBJ databases">
        <authorList>
            <person name="Liang Q."/>
            <person name="Mou H."/>
            <person name="Liu Z."/>
        </authorList>
    </citation>
    <scope>NUCLEOTIDE SEQUENCE [LARGE SCALE GENOMIC DNA]</scope>
    <source>
        <strain evidence="2 3">CHU3</strain>
    </source>
</reference>
<dbReference type="EMBL" id="JAJIRN010000006">
    <property type="protein sequence ID" value="MCV2369128.1"/>
    <property type="molecule type" value="Genomic_DNA"/>
</dbReference>
<name>A0ABT2YGE9_9BURK</name>
<keyword evidence="1" id="KW-0732">Signal</keyword>
<sequence length="182" mass="19361">MTHPQLIATGRLRHRFVGLLVAAAIATIASRGAQAAEPITHFNVVLLQPSAVLEERVPSIDAMAAYVKAVEAAAREAVIASGVQQSVGGFIVVAVRPGLKSNVWLDFDAMLDLGLKQQIGTRVRAVAPFEAIKGPVVFALKVATWNGKESKRLAPAPLEWKQAPRAGGPLEVGELVESLWTD</sequence>
<feature type="chain" id="PRO_5047293972" evidence="1">
    <location>
        <begin position="36"/>
        <end position="182"/>
    </location>
</feature>
<evidence type="ECO:0000313" key="2">
    <source>
        <dbReference type="EMBL" id="MCV2369128.1"/>
    </source>
</evidence>
<protein>
    <submittedName>
        <fullName evidence="2">Uncharacterized protein</fullName>
    </submittedName>
</protein>
<dbReference type="RefSeq" id="WP_263571724.1">
    <property type="nucleotide sequence ID" value="NZ_JAJIRN010000006.1"/>
</dbReference>
<accession>A0ABT2YGE9</accession>
<organism evidence="2 3">
    <name type="scientific">Roseateles oligotrophus</name>
    <dbReference type="NCBI Taxonomy" id="1769250"/>
    <lineage>
        <taxon>Bacteria</taxon>
        <taxon>Pseudomonadati</taxon>
        <taxon>Pseudomonadota</taxon>
        <taxon>Betaproteobacteria</taxon>
        <taxon>Burkholderiales</taxon>
        <taxon>Sphaerotilaceae</taxon>
        <taxon>Roseateles</taxon>
    </lineage>
</organism>
<evidence type="ECO:0000256" key="1">
    <source>
        <dbReference type="SAM" id="SignalP"/>
    </source>
</evidence>
<gene>
    <name evidence="2" type="ORF">LNV07_13665</name>
</gene>
<proteinExistence type="predicted"/>
<comment type="caution">
    <text evidence="2">The sequence shown here is derived from an EMBL/GenBank/DDBJ whole genome shotgun (WGS) entry which is preliminary data.</text>
</comment>
<evidence type="ECO:0000313" key="3">
    <source>
        <dbReference type="Proteomes" id="UP001209701"/>
    </source>
</evidence>
<feature type="signal peptide" evidence="1">
    <location>
        <begin position="1"/>
        <end position="35"/>
    </location>
</feature>